<evidence type="ECO:0000313" key="2">
    <source>
        <dbReference type="Proteomes" id="UP000290378"/>
    </source>
</evidence>
<name>A0A6M8NMM6_9BACT</name>
<evidence type="ECO:0000313" key="1">
    <source>
        <dbReference type="EMBL" id="RXI38263.1"/>
    </source>
</evidence>
<dbReference type="EMBL" id="NXII01000020">
    <property type="protein sequence ID" value="RXI38263.1"/>
    <property type="molecule type" value="Genomic_DNA"/>
</dbReference>
<dbReference type="Proteomes" id="UP000290378">
    <property type="component" value="Unassembled WGS sequence"/>
</dbReference>
<comment type="caution">
    <text evidence="1">The sequence shown here is derived from an EMBL/GenBank/DDBJ whole genome shotgun (WGS) entry which is preliminary data.</text>
</comment>
<sequence length="86" mass="10163">MKYNIILFFIISNAFSNEVSLLNLEKERKGLIDSYSLKIFEAEETNSENRVALLDKTLQCFINSRSKRDITNCKNDERKRIMDLIR</sequence>
<dbReference type="RefSeq" id="WP_129014341.1">
    <property type="nucleotide sequence ID" value="NZ_CBCSEI010000016.1"/>
</dbReference>
<gene>
    <name evidence="1" type="ORF">CP963_11580</name>
</gene>
<keyword evidence="2" id="KW-1185">Reference proteome</keyword>
<protein>
    <submittedName>
        <fullName evidence="1">Uncharacterized protein</fullName>
    </submittedName>
</protein>
<organism evidence="1 2">
    <name type="scientific">Arcobacter cloacae</name>
    <dbReference type="NCBI Taxonomy" id="1054034"/>
    <lineage>
        <taxon>Bacteria</taxon>
        <taxon>Pseudomonadati</taxon>
        <taxon>Campylobacterota</taxon>
        <taxon>Epsilonproteobacteria</taxon>
        <taxon>Campylobacterales</taxon>
        <taxon>Arcobacteraceae</taxon>
        <taxon>Arcobacter</taxon>
    </lineage>
</organism>
<dbReference type="AlphaFoldDB" id="A0A6M8NMM6"/>
<accession>A0A6M8NMM6</accession>
<reference evidence="1 2" key="1">
    <citation type="submission" date="2017-09" db="EMBL/GenBank/DDBJ databases">
        <title>Genomics of the genus Arcobacter.</title>
        <authorList>
            <person name="Perez-Cataluna A."/>
            <person name="Figueras M.J."/>
            <person name="Salas-Masso N."/>
        </authorList>
    </citation>
    <scope>NUCLEOTIDE SEQUENCE [LARGE SCALE GENOMIC DNA]</scope>
    <source>
        <strain evidence="1 2">CECT 7834</strain>
    </source>
</reference>
<proteinExistence type="predicted"/>